<keyword evidence="1" id="KW-1133">Transmembrane helix</keyword>
<reference evidence="2 3" key="1">
    <citation type="submission" date="2020-08" db="EMBL/GenBank/DDBJ databases">
        <title>Genomic Encyclopedia of Type Strains, Phase III (KMG-III): the genomes of soil and plant-associated and newly described type strains.</title>
        <authorList>
            <person name="Whitman W."/>
        </authorList>
    </citation>
    <scope>NUCLEOTIDE SEQUENCE [LARGE SCALE GENOMIC DNA]</scope>
    <source>
        <strain evidence="2 3">CECT 8712</strain>
    </source>
</reference>
<proteinExistence type="predicted"/>
<keyword evidence="1" id="KW-0812">Transmembrane</keyword>
<feature type="transmembrane region" description="Helical" evidence="1">
    <location>
        <begin position="14"/>
        <end position="39"/>
    </location>
</feature>
<dbReference type="RefSeq" id="WP_184292754.1">
    <property type="nucleotide sequence ID" value="NZ_JACHJO010000009.1"/>
</dbReference>
<dbReference type="Proteomes" id="UP000536604">
    <property type="component" value="Unassembled WGS sequence"/>
</dbReference>
<accession>A0A841IT27</accession>
<keyword evidence="1" id="KW-0472">Membrane</keyword>
<evidence type="ECO:0000313" key="3">
    <source>
        <dbReference type="Proteomes" id="UP000536604"/>
    </source>
</evidence>
<evidence type="ECO:0000313" key="2">
    <source>
        <dbReference type="EMBL" id="MBB6121312.1"/>
    </source>
</evidence>
<sequence>MARTTGPGTRARDLWAPLIAAGAVVALLLAAWPLIGALLPGLQQVRAGEPITVGGRGDYRASLSLPQEGWLLDTDTSRAGRIYRFHRGPVELTLLPVAPVSTPASDLMAMWEGMRRIARAGDHTARLDDPEVISTEEGVEGLSGNFHSRTEQGAAVVYPSPDGVFAVEMTLAGEHATTADLTAVADVLQSVSFTREEAR</sequence>
<organism evidence="2 3">
    <name type="scientific">Nocardiopsis algeriensis</name>
    <dbReference type="NCBI Taxonomy" id="1478215"/>
    <lineage>
        <taxon>Bacteria</taxon>
        <taxon>Bacillati</taxon>
        <taxon>Actinomycetota</taxon>
        <taxon>Actinomycetes</taxon>
        <taxon>Streptosporangiales</taxon>
        <taxon>Nocardiopsidaceae</taxon>
        <taxon>Nocardiopsis</taxon>
    </lineage>
</organism>
<dbReference type="AlphaFoldDB" id="A0A841IT27"/>
<dbReference type="EMBL" id="JACHJO010000009">
    <property type="protein sequence ID" value="MBB6121312.1"/>
    <property type="molecule type" value="Genomic_DNA"/>
</dbReference>
<keyword evidence="3" id="KW-1185">Reference proteome</keyword>
<protein>
    <submittedName>
        <fullName evidence="2">Uncharacterized protein</fullName>
    </submittedName>
</protein>
<comment type="caution">
    <text evidence="2">The sequence shown here is derived from an EMBL/GenBank/DDBJ whole genome shotgun (WGS) entry which is preliminary data.</text>
</comment>
<name>A0A841IT27_9ACTN</name>
<gene>
    <name evidence="2" type="ORF">FHS13_003280</name>
</gene>
<evidence type="ECO:0000256" key="1">
    <source>
        <dbReference type="SAM" id="Phobius"/>
    </source>
</evidence>